<protein>
    <recommendedName>
        <fullName evidence="4">Right handed beta helix region</fullName>
    </recommendedName>
</protein>
<dbReference type="Gene3D" id="2.160.20.10">
    <property type="entry name" value="Single-stranded right-handed beta-helix, Pectin lyase-like"/>
    <property type="match status" value="1"/>
</dbReference>
<feature type="chain" id="PRO_5012036058" description="Right handed beta helix region" evidence="1">
    <location>
        <begin position="22"/>
        <end position="364"/>
    </location>
</feature>
<gene>
    <name evidence="2" type="ORF">AREALGSMS7_02865</name>
</gene>
<dbReference type="STRING" id="616991.GCA_000733925_01190"/>
<dbReference type="Proteomes" id="UP000204551">
    <property type="component" value="Chromosome"/>
</dbReference>
<evidence type="ECO:0008006" key="4">
    <source>
        <dbReference type="Google" id="ProtNLM"/>
    </source>
</evidence>
<feature type="signal peptide" evidence="1">
    <location>
        <begin position="1"/>
        <end position="21"/>
    </location>
</feature>
<dbReference type="EMBL" id="CP022515">
    <property type="protein sequence ID" value="ASO06302.1"/>
    <property type="molecule type" value="Genomic_DNA"/>
</dbReference>
<sequence length="364" mass="39649">MKRNQIIVFLMSVFCFFTSIAQVEVMVNSLGDDDVKGTLRWAINAANADGEINKISFEEGLEGTLSLSADLPHINSNLTIAGPGAKQITISGEGNYRMFVINKGFNLDISGLTLTDSVDNYNDGTIFAVTGSAVKASEIRVTGVSNQTAFWSKGDNSSITISNSVFENNSATLFRSYWGSTPNFTSDNENDYTNRITITGSSFISNRGLIFSTEHYVKIDNCIFSGNYDQIASFKGVNRYQILNSKFVNNTGRLLFTFSSKIGDTPSWGEDTLGTNNTLFDGNLFQGNTGTIINTGGGFKHDSKTTITNNIFVNNGNNWYGNPIVTSGNQQNNFITSVTPTEDEGTIVLTLNKSLIIGSEDELH</sequence>
<accession>A0A221UY96</accession>
<name>A0A221UY96_9FLAO</name>
<dbReference type="AlphaFoldDB" id="A0A221UY96"/>
<evidence type="ECO:0000256" key="1">
    <source>
        <dbReference type="SAM" id="SignalP"/>
    </source>
</evidence>
<dbReference type="SUPFAM" id="SSF51126">
    <property type="entry name" value="Pectin lyase-like"/>
    <property type="match status" value="1"/>
</dbReference>
<dbReference type="KEGG" id="aalg:AREALGSMS7_02865"/>
<evidence type="ECO:0000313" key="2">
    <source>
        <dbReference type="EMBL" id="ASO06302.1"/>
    </source>
</evidence>
<dbReference type="RefSeq" id="WP_093978820.1">
    <property type="nucleotide sequence ID" value="NZ_CP022515.1"/>
</dbReference>
<organism evidence="2 3">
    <name type="scientific">Arenibacter algicola</name>
    <dbReference type="NCBI Taxonomy" id="616991"/>
    <lineage>
        <taxon>Bacteria</taxon>
        <taxon>Pseudomonadati</taxon>
        <taxon>Bacteroidota</taxon>
        <taxon>Flavobacteriia</taxon>
        <taxon>Flavobacteriales</taxon>
        <taxon>Flavobacteriaceae</taxon>
        <taxon>Arenibacter</taxon>
    </lineage>
</organism>
<keyword evidence="1" id="KW-0732">Signal</keyword>
<dbReference type="InterPro" id="IPR011050">
    <property type="entry name" value="Pectin_lyase_fold/virulence"/>
</dbReference>
<reference evidence="2 3" key="1">
    <citation type="submission" date="2017-07" db="EMBL/GenBank/DDBJ databases">
        <title>Genome Sequence of Arenibacter algicola Strain SMS7 Isolated from a culture of the Diatom Skeletonema marinoi.</title>
        <authorList>
            <person name="Topel M."/>
            <person name="Pinder M.I.M."/>
            <person name="Johansson O.N."/>
            <person name="Kourtchenko O."/>
            <person name="Godhe A."/>
            <person name="Clarke A.K."/>
        </authorList>
    </citation>
    <scope>NUCLEOTIDE SEQUENCE [LARGE SCALE GENOMIC DNA]</scope>
    <source>
        <strain evidence="2 3">SMS7</strain>
    </source>
</reference>
<evidence type="ECO:0000313" key="3">
    <source>
        <dbReference type="Proteomes" id="UP000204551"/>
    </source>
</evidence>
<proteinExistence type="predicted"/>
<dbReference type="InterPro" id="IPR012334">
    <property type="entry name" value="Pectin_lyas_fold"/>
</dbReference>